<dbReference type="EMBL" id="AZHW01000362">
    <property type="protein sequence ID" value="ETX00239.1"/>
    <property type="molecule type" value="Genomic_DNA"/>
</dbReference>
<accession>W4LQ98</accession>
<evidence type="ECO:0000313" key="2">
    <source>
        <dbReference type="Proteomes" id="UP000019141"/>
    </source>
</evidence>
<proteinExistence type="predicted"/>
<comment type="caution">
    <text evidence="1">The sequence shown here is derived from an EMBL/GenBank/DDBJ whole genome shotgun (WGS) entry which is preliminary data.</text>
</comment>
<dbReference type="HOGENOM" id="CLU_2932649_0_0_7"/>
<dbReference type="AlphaFoldDB" id="W4LQ98"/>
<dbReference type="Proteomes" id="UP000019141">
    <property type="component" value="Unassembled WGS sequence"/>
</dbReference>
<sequence>MGWFRYDVEAMHRAVGGEPLPGENETEKPAWLAAPHDPWAQELDQEQSEIERMIVHCMED</sequence>
<keyword evidence="2" id="KW-1185">Reference proteome</keyword>
<gene>
    <name evidence="1" type="ORF">ETSY1_11920</name>
</gene>
<organism evidence="1 2">
    <name type="scientific">Entotheonella factor</name>
    <dbReference type="NCBI Taxonomy" id="1429438"/>
    <lineage>
        <taxon>Bacteria</taxon>
        <taxon>Pseudomonadati</taxon>
        <taxon>Nitrospinota/Tectimicrobiota group</taxon>
        <taxon>Candidatus Tectimicrobiota</taxon>
        <taxon>Candidatus Entotheonellia</taxon>
        <taxon>Candidatus Entotheonellales</taxon>
        <taxon>Candidatus Entotheonellaceae</taxon>
        <taxon>Candidatus Entotheonella</taxon>
    </lineage>
</organism>
<protein>
    <submittedName>
        <fullName evidence="1">Uncharacterized protein</fullName>
    </submittedName>
</protein>
<name>W4LQ98_ENTF1</name>
<reference evidence="1 2" key="1">
    <citation type="journal article" date="2014" name="Nature">
        <title>An environmental bacterial taxon with a large and distinct metabolic repertoire.</title>
        <authorList>
            <person name="Wilson M.C."/>
            <person name="Mori T."/>
            <person name="Ruckert C."/>
            <person name="Uria A.R."/>
            <person name="Helf M.J."/>
            <person name="Takada K."/>
            <person name="Gernert C."/>
            <person name="Steffens U.A."/>
            <person name="Heycke N."/>
            <person name="Schmitt S."/>
            <person name="Rinke C."/>
            <person name="Helfrich E.J."/>
            <person name="Brachmann A.O."/>
            <person name="Gurgui C."/>
            <person name="Wakimoto T."/>
            <person name="Kracht M."/>
            <person name="Crusemann M."/>
            <person name="Hentschel U."/>
            <person name="Abe I."/>
            <person name="Matsunaga S."/>
            <person name="Kalinowski J."/>
            <person name="Takeyama H."/>
            <person name="Piel J."/>
        </authorList>
    </citation>
    <scope>NUCLEOTIDE SEQUENCE [LARGE SCALE GENOMIC DNA]</scope>
    <source>
        <strain evidence="2">TSY1</strain>
    </source>
</reference>
<evidence type="ECO:0000313" key="1">
    <source>
        <dbReference type="EMBL" id="ETX00239.1"/>
    </source>
</evidence>